<evidence type="ECO:0000313" key="3">
    <source>
        <dbReference type="Proteomes" id="UP000017981"/>
    </source>
</evidence>
<dbReference type="SUPFAM" id="SSF53335">
    <property type="entry name" value="S-adenosyl-L-methionine-dependent methyltransferases"/>
    <property type="match status" value="1"/>
</dbReference>
<dbReference type="AlphaFoldDB" id="T2IT44"/>
<dbReference type="EMBL" id="CAQL01000520">
    <property type="protein sequence ID" value="CCQ55967.1"/>
    <property type="molecule type" value="Genomic_DNA"/>
</dbReference>
<protein>
    <recommendedName>
        <fullName evidence="1">Methyltransferase domain-containing protein</fullName>
    </recommendedName>
</protein>
<name>T2IT44_CROWT</name>
<dbReference type="Pfam" id="PF13847">
    <property type="entry name" value="Methyltransf_31"/>
    <property type="match status" value="1"/>
</dbReference>
<evidence type="ECO:0000259" key="1">
    <source>
        <dbReference type="Pfam" id="PF13847"/>
    </source>
</evidence>
<organism evidence="2 3">
    <name type="scientific">Crocosphaera watsonii WH 0005</name>
    <dbReference type="NCBI Taxonomy" id="423472"/>
    <lineage>
        <taxon>Bacteria</taxon>
        <taxon>Bacillati</taxon>
        <taxon>Cyanobacteriota</taxon>
        <taxon>Cyanophyceae</taxon>
        <taxon>Oscillatoriophycideae</taxon>
        <taxon>Chroococcales</taxon>
        <taxon>Aphanothecaceae</taxon>
        <taxon>Crocosphaera</taxon>
    </lineage>
</organism>
<dbReference type="Gene3D" id="3.40.50.150">
    <property type="entry name" value="Vaccinia Virus protein VP39"/>
    <property type="match status" value="1"/>
</dbReference>
<proteinExistence type="predicted"/>
<comment type="caution">
    <text evidence="2">The sequence shown here is derived from an EMBL/GenBank/DDBJ whole genome shotgun (WGS) entry which is preliminary data.</text>
</comment>
<dbReference type="Proteomes" id="UP000017981">
    <property type="component" value="Unassembled WGS sequence"/>
</dbReference>
<dbReference type="InterPro" id="IPR025714">
    <property type="entry name" value="Methyltranfer_dom"/>
</dbReference>
<reference evidence="2 3" key="2">
    <citation type="submission" date="2013-09" db="EMBL/GenBank/DDBJ databases">
        <title>Whole genome comparison of six Crocosphaera watsonii strains with differing phenotypes.</title>
        <authorList>
            <person name="Bench S.R."/>
            <person name="Heller P."/>
            <person name="Frank I."/>
            <person name="Arciniega M."/>
            <person name="Shilova I.N."/>
            <person name="Zehr J.P."/>
        </authorList>
    </citation>
    <scope>NUCLEOTIDE SEQUENCE [LARGE SCALE GENOMIC DNA]</scope>
    <source>
        <strain evidence="2 3">WH 0005</strain>
    </source>
</reference>
<dbReference type="InterPro" id="IPR029063">
    <property type="entry name" value="SAM-dependent_MTases_sf"/>
</dbReference>
<sequence>MDVGCGYGRLLDFLISRKSYQGKYSGIDIIPEFIEKAIQIHNNESEKTESQFLLGDFLEQTLDKEKFDVIICLGGLGVNQDYPEPVGQKSLEYAQKLISKIVHLSTVAISLYFPNADQILTTKRKPRMAYYKRSDIEKMLLDACGQRCQDMKFNSYPTQKDRRTIVQVRLSN</sequence>
<feature type="domain" description="Methyltransferase" evidence="1">
    <location>
        <begin position="1"/>
        <end position="110"/>
    </location>
</feature>
<accession>T2IT44</accession>
<gene>
    <name evidence="2" type="ORF">CWATWH0005_2884</name>
</gene>
<evidence type="ECO:0000313" key="2">
    <source>
        <dbReference type="EMBL" id="CCQ55967.1"/>
    </source>
</evidence>
<dbReference type="CDD" id="cd02440">
    <property type="entry name" value="AdoMet_MTases"/>
    <property type="match status" value="1"/>
</dbReference>
<reference evidence="2 3" key="1">
    <citation type="submission" date="2013-01" db="EMBL/GenBank/DDBJ databases">
        <authorList>
            <person name="Bench S."/>
        </authorList>
    </citation>
    <scope>NUCLEOTIDE SEQUENCE [LARGE SCALE GENOMIC DNA]</scope>
    <source>
        <strain evidence="2 3">WH 0005</strain>
    </source>
</reference>